<dbReference type="InterPro" id="IPR036944">
    <property type="entry name" value="PPIase_FKBP_N_sf"/>
</dbReference>
<dbReference type="Gene3D" id="1.10.287.460">
    <property type="entry name" value="Peptidyl-prolyl cis-trans isomerase, FKBP-type, N-terminal domain"/>
    <property type="match status" value="1"/>
</dbReference>
<dbReference type="AlphaFoldDB" id="A0A1V1PBX2"/>
<dbReference type="Pfam" id="PF00254">
    <property type="entry name" value="FKBP_C"/>
    <property type="match status" value="1"/>
</dbReference>
<dbReference type="FunFam" id="3.10.50.40:FF:000045">
    <property type="entry name" value="Peptidyl-prolyl cis-trans isomerase"/>
    <property type="match status" value="1"/>
</dbReference>
<evidence type="ECO:0000259" key="8">
    <source>
        <dbReference type="PROSITE" id="PS50059"/>
    </source>
</evidence>
<dbReference type="GO" id="GO:0006457">
    <property type="term" value="P:protein folding"/>
    <property type="evidence" value="ECO:0007669"/>
    <property type="project" value="InterPro"/>
</dbReference>
<dbReference type="Gene3D" id="3.10.50.40">
    <property type="match status" value="1"/>
</dbReference>
<accession>A0A1V1PBX2</accession>
<evidence type="ECO:0000256" key="4">
    <source>
        <dbReference type="ARBA" id="ARBA00023110"/>
    </source>
</evidence>
<keyword evidence="3" id="KW-0732">Signal</keyword>
<dbReference type="PRINTS" id="PR01730">
    <property type="entry name" value="INFPOTNTIATR"/>
</dbReference>
<evidence type="ECO:0000256" key="5">
    <source>
        <dbReference type="ARBA" id="ARBA00023235"/>
    </source>
</evidence>
<evidence type="ECO:0000256" key="6">
    <source>
        <dbReference type="PROSITE-ProRule" id="PRU00277"/>
    </source>
</evidence>
<dbReference type="EC" id="5.2.1.8" evidence="7"/>
<keyword evidence="5 6" id="KW-0413">Isomerase</keyword>
<protein>
    <recommendedName>
        <fullName evidence="7">Peptidyl-prolyl cis-trans isomerase</fullName>
        <ecNumber evidence="7">5.2.1.8</ecNumber>
    </recommendedName>
</protein>
<dbReference type="InterPro" id="IPR000774">
    <property type="entry name" value="PPIase_FKBP_N"/>
</dbReference>
<dbReference type="Proteomes" id="UP000189670">
    <property type="component" value="Unassembled WGS sequence"/>
</dbReference>
<comment type="caution">
    <text evidence="9">The sequence shown here is derived from an EMBL/GenBank/DDBJ whole genome shotgun (WGS) entry which is preliminary data.</text>
</comment>
<proteinExistence type="inferred from homology"/>
<dbReference type="InterPro" id="IPR046357">
    <property type="entry name" value="PPIase_dom_sf"/>
</dbReference>
<dbReference type="InterPro" id="IPR008104">
    <property type="entry name" value="INFPOTNTIATR"/>
</dbReference>
<reference evidence="10" key="1">
    <citation type="submission" date="2012-11" db="EMBL/GenBank/DDBJ databases">
        <authorList>
            <person name="Lucero-Rivera Y.E."/>
            <person name="Tovar-Ramirez D."/>
        </authorList>
    </citation>
    <scope>NUCLEOTIDE SEQUENCE [LARGE SCALE GENOMIC DNA]</scope>
    <source>
        <strain evidence="10">Araruama</strain>
    </source>
</reference>
<dbReference type="PROSITE" id="PS50059">
    <property type="entry name" value="FKBP_PPIASE"/>
    <property type="match status" value="1"/>
</dbReference>
<feature type="domain" description="PPIase FKBP-type" evidence="8">
    <location>
        <begin position="145"/>
        <end position="231"/>
    </location>
</feature>
<dbReference type="GO" id="GO:0003755">
    <property type="term" value="F:peptidyl-prolyl cis-trans isomerase activity"/>
    <property type="evidence" value="ECO:0007669"/>
    <property type="project" value="UniProtKB-UniRule"/>
</dbReference>
<dbReference type="PANTHER" id="PTHR43811">
    <property type="entry name" value="FKBP-TYPE PEPTIDYL-PROLYL CIS-TRANS ISOMERASE FKPA"/>
    <property type="match status" value="1"/>
</dbReference>
<evidence type="ECO:0000313" key="10">
    <source>
        <dbReference type="Proteomes" id="UP000189670"/>
    </source>
</evidence>
<dbReference type="InterPro" id="IPR001179">
    <property type="entry name" value="PPIase_FKBP_dom"/>
</dbReference>
<gene>
    <name evidence="9" type="ORF">OMM_01759</name>
</gene>
<dbReference type="GO" id="GO:0016020">
    <property type="term" value="C:membrane"/>
    <property type="evidence" value="ECO:0007669"/>
    <property type="project" value="InterPro"/>
</dbReference>
<evidence type="ECO:0000313" key="9">
    <source>
        <dbReference type="EMBL" id="ETR72402.1"/>
    </source>
</evidence>
<dbReference type="PANTHER" id="PTHR43811:SF57">
    <property type="entry name" value="FKBP-TYPE PEPTIDYL-PROLYL CIS-TRANS ISOMERASE FKPA-RELATED"/>
    <property type="match status" value="1"/>
</dbReference>
<evidence type="ECO:0000256" key="3">
    <source>
        <dbReference type="ARBA" id="ARBA00022729"/>
    </source>
</evidence>
<comment type="similarity">
    <text evidence="2 7">Belongs to the FKBP-type PPIase family.</text>
</comment>
<dbReference type="SUPFAM" id="SSF54534">
    <property type="entry name" value="FKBP-like"/>
    <property type="match status" value="1"/>
</dbReference>
<organism evidence="9 10">
    <name type="scientific">Candidatus Magnetoglobus multicellularis str. Araruama</name>
    <dbReference type="NCBI Taxonomy" id="890399"/>
    <lineage>
        <taxon>Bacteria</taxon>
        <taxon>Pseudomonadati</taxon>
        <taxon>Thermodesulfobacteriota</taxon>
        <taxon>Desulfobacteria</taxon>
        <taxon>Desulfobacterales</taxon>
        <taxon>Desulfobacteraceae</taxon>
        <taxon>Candidatus Magnetoglobus</taxon>
    </lineage>
</organism>
<evidence type="ECO:0000256" key="2">
    <source>
        <dbReference type="ARBA" id="ARBA00006577"/>
    </source>
</evidence>
<dbReference type="EMBL" id="ATBP01000152">
    <property type="protein sequence ID" value="ETR72402.1"/>
    <property type="molecule type" value="Genomic_DNA"/>
</dbReference>
<name>A0A1V1PBX2_9BACT</name>
<comment type="catalytic activity">
    <reaction evidence="1 6 7">
        <text>[protein]-peptidylproline (omega=180) = [protein]-peptidylproline (omega=0)</text>
        <dbReference type="Rhea" id="RHEA:16237"/>
        <dbReference type="Rhea" id="RHEA-COMP:10747"/>
        <dbReference type="Rhea" id="RHEA-COMP:10748"/>
        <dbReference type="ChEBI" id="CHEBI:83833"/>
        <dbReference type="ChEBI" id="CHEBI:83834"/>
        <dbReference type="EC" id="5.2.1.8"/>
    </reaction>
</comment>
<evidence type="ECO:0000256" key="1">
    <source>
        <dbReference type="ARBA" id="ARBA00000971"/>
    </source>
</evidence>
<keyword evidence="4 6" id="KW-0697">Rotamase</keyword>
<sequence length="232" mass="26436">MLYLFMSIFVFVSIAWSDDSTKKQKTELKTEKQKVSYSLGVEIGRSFKGLKDEIDMVILWKGFSDSMQDRDLLMTPQESRAVKQEFLTRFKKKREAKRDNMADDNKKEGMAFLLENKTKAGVITTKSGLQYKIIRKGDGDKPKATDQVKVHYRGTLLNGEEFDSSYKRSKPATFRLNAVIQGWQEGLQLMSPGSKYQFFIPSELGYGERGAGNMIGPNATLIFEVELLDIVK</sequence>
<dbReference type="Pfam" id="PF01346">
    <property type="entry name" value="FKBP_N"/>
    <property type="match status" value="1"/>
</dbReference>
<evidence type="ECO:0000256" key="7">
    <source>
        <dbReference type="RuleBase" id="RU003915"/>
    </source>
</evidence>